<dbReference type="InterPro" id="IPR000425">
    <property type="entry name" value="MIP"/>
</dbReference>
<dbReference type="GO" id="GO:0010008">
    <property type="term" value="C:endosome membrane"/>
    <property type="evidence" value="ECO:0007669"/>
    <property type="project" value="UniProtKB-SubCell"/>
</dbReference>
<keyword evidence="15" id="KW-0325">Glycoprotein</keyword>
<comment type="similarity">
    <text evidence="5 20">Belongs to the MIP/aquaporin (TC 1.A.8) family.</text>
</comment>
<keyword evidence="10" id="KW-0677">Repeat</keyword>
<evidence type="ECO:0000256" key="17">
    <source>
        <dbReference type="ARBA" id="ARBA00023288"/>
    </source>
</evidence>
<evidence type="ECO:0000256" key="11">
    <source>
        <dbReference type="ARBA" id="ARBA00022753"/>
    </source>
</evidence>
<keyword evidence="6 20" id="KW-0813">Transport</keyword>
<keyword evidence="16" id="KW-0966">Cell projection</keyword>
<dbReference type="PROSITE" id="PS00221">
    <property type="entry name" value="MIP"/>
    <property type="match status" value="1"/>
</dbReference>
<dbReference type="Proteomes" id="UP000694569">
    <property type="component" value="Unplaced"/>
</dbReference>
<dbReference type="PANTHER" id="PTHR19139:SF34">
    <property type="entry name" value="AQUAPORIN-4"/>
    <property type="match status" value="1"/>
</dbReference>
<evidence type="ECO:0000256" key="16">
    <source>
        <dbReference type="ARBA" id="ARBA00023273"/>
    </source>
</evidence>
<dbReference type="InterPro" id="IPR034294">
    <property type="entry name" value="Aquaporin_transptr"/>
</dbReference>
<dbReference type="GO" id="GO:0042995">
    <property type="term" value="C:cell projection"/>
    <property type="evidence" value="ECO:0007669"/>
    <property type="project" value="UniProtKB-SubCell"/>
</dbReference>
<dbReference type="Gene3D" id="1.20.1080.10">
    <property type="entry name" value="Glycerol uptake facilitator protein"/>
    <property type="match status" value="1"/>
</dbReference>
<dbReference type="PRINTS" id="PR00783">
    <property type="entry name" value="MINTRINSICP"/>
</dbReference>
<proteinExistence type="inferred from homology"/>
<evidence type="ECO:0000256" key="12">
    <source>
        <dbReference type="ARBA" id="ARBA00022989"/>
    </source>
</evidence>
<evidence type="ECO:0000256" key="1">
    <source>
        <dbReference type="ARBA" id="ARBA00004316"/>
    </source>
</evidence>
<feature type="transmembrane region" description="Helical" evidence="21">
    <location>
        <begin position="71"/>
        <end position="96"/>
    </location>
</feature>
<dbReference type="Pfam" id="PF00230">
    <property type="entry name" value="MIP"/>
    <property type="match status" value="2"/>
</dbReference>
<evidence type="ECO:0000256" key="2">
    <source>
        <dbReference type="ARBA" id="ARBA00004415"/>
    </source>
</evidence>
<keyword evidence="17" id="KW-0449">Lipoprotein</keyword>
<evidence type="ECO:0000256" key="4">
    <source>
        <dbReference type="ARBA" id="ARBA00004608"/>
    </source>
</evidence>
<evidence type="ECO:0000256" key="10">
    <source>
        <dbReference type="ARBA" id="ARBA00022737"/>
    </source>
</evidence>
<dbReference type="OrthoDB" id="3222at2759"/>
<keyword evidence="11" id="KW-0967">Endosome</keyword>
<organism evidence="22 23">
    <name type="scientific">Leptobrachium leishanense</name>
    <name type="common">Leishan spiny toad</name>
    <dbReference type="NCBI Taxonomy" id="445787"/>
    <lineage>
        <taxon>Eukaryota</taxon>
        <taxon>Metazoa</taxon>
        <taxon>Chordata</taxon>
        <taxon>Craniata</taxon>
        <taxon>Vertebrata</taxon>
        <taxon>Euteleostomi</taxon>
        <taxon>Amphibia</taxon>
        <taxon>Batrachia</taxon>
        <taxon>Anura</taxon>
        <taxon>Pelobatoidea</taxon>
        <taxon>Megophryidae</taxon>
        <taxon>Leptobrachium</taxon>
    </lineage>
</organism>
<evidence type="ECO:0000256" key="5">
    <source>
        <dbReference type="ARBA" id="ARBA00006175"/>
    </source>
</evidence>
<evidence type="ECO:0000256" key="14">
    <source>
        <dbReference type="ARBA" id="ARBA00023139"/>
    </source>
</evidence>
<evidence type="ECO:0000256" key="19">
    <source>
        <dbReference type="ARBA" id="ARBA00046979"/>
    </source>
</evidence>
<comment type="subcellular location">
    <subcellularLocation>
        <location evidence="3">Basolateral cell membrane</location>
        <topology evidence="3">Multi-pass membrane protein</topology>
    </subcellularLocation>
    <subcellularLocation>
        <location evidence="2">Cell membrane</location>
        <location evidence="2">Sarcolemma</location>
        <topology evidence="2">Multi-pass membrane protein</topology>
    </subcellularLocation>
    <subcellularLocation>
        <location evidence="1">Cell projection</location>
    </subcellularLocation>
    <subcellularLocation>
        <location evidence="4">Endosome membrane</location>
    </subcellularLocation>
</comment>
<dbReference type="PANTHER" id="PTHR19139">
    <property type="entry name" value="AQUAPORIN TRANSPORTER"/>
    <property type="match status" value="1"/>
</dbReference>
<feature type="transmembrane region" description="Helical" evidence="21">
    <location>
        <begin position="117"/>
        <end position="137"/>
    </location>
</feature>
<dbReference type="InterPro" id="IPR022357">
    <property type="entry name" value="MIP_CS"/>
</dbReference>
<evidence type="ECO:0000313" key="23">
    <source>
        <dbReference type="Proteomes" id="UP000694569"/>
    </source>
</evidence>
<evidence type="ECO:0000256" key="3">
    <source>
        <dbReference type="ARBA" id="ARBA00004554"/>
    </source>
</evidence>
<keyword evidence="12 21" id="KW-1133">Transmembrane helix</keyword>
<keyword evidence="8" id="KW-0597">Phosphoprotein</keyword>
<evidence type="ECO:0000256" key="6">
    <source>
        <dbReference type="ARBA" id="ARBA00022448"/>
    </source>
</evidence>
<sequence length="337" mass="36206">MSDRPVAKHRGKCGPLCRCDTIMVACKGVWTQPFWKAVTGEFLAMMIFVLLSCGSTINWSSKDNPQPGDLVLISLCFGLSIATLVQCFGHISGAHINPAVTIAMVCTRKISLSKSAFYILAQCLGAIAGAGILYLVTPSSVAGELGVTKVNEKLSSGHGLLVELIITFQLVFTICASCDSKRNDISGSVALAIGFSVAIGHLFASTTTIGGSRLDFQCLSHCHDEINYTGASMNPARSFGPAVIMNIWESHWVYWIGPVIGGVLAGALYEYVYCPDPELKNNFKNVLSKAKQSGKYSEVEENKSQVESDDLLMKPGIIHIFDEKKGKDPSGEVLSSV</sequence>
<dbReference type="AlphaFoldDB" id="A0A8C5PBJ2"/>
<dbReference type="CDD" id="cd00333">
    <property type="entry name" value="MIP"/>
    <property type="match status" value="1"/>
</dbReference>
<dbReference type="SUPFAM" id="SSF81338">
    <property type="entry name" value="Aquaporin-like"/>
    <property type="match status" value="1"/>
</dbReference>
<name>A0A8C5PBJ2_9ANUR</name>
<accession>A0A8C5PBJ2</accession>
<protein>
    <recommendedName>
        <fullName evidence="18">Aquaporin-4</fullName>
    </recommendedName>
</protein>
<feature type="transmembrane region" description="Helical" evidence="21">
    <location>
        <begin position="185"/>
        <end position="204"/>
    </location>
</feature>
<evidence type="ECO:0000256" key="21">
    <source>
        <dbReference type="SAM" id="Phobius"/>
    </source>
</evidence>
<evidence type="ECO:0000313" key="22">
    <source>
        <dbReference type="Ensembl" id="ENSLLEP00000012151.1"/>
    </source>
</evidence>
<dbReference type="GO" id="GO:0015250">
    <property type="term" value="F:water channel activity"/>
    <property type="evidence" value="ECO:0007669"/>
    <property type="project" value="TreeGrafter"/>
</dbReference>
<keyword evidence="13 21" id="KW-0472">Membrane</keyword>
<keyword evidence="9 20" id="KW-0812">Transmembrane</keyword>
<reference evidence="22" key="1">
    <citation type="submission" date="2025-08" db="UniProtKB">
        <authorList>
            <consortium name="Ensembl"/>
        </authorList>
    </citation>
    <scope>IDENTIFICATION</scope>
</reference>
<feature type="transmembrane region" description="Helical" evidence="21">
    <location>
        <begin position="252"/>
        <end position="274"/>
    </location>
</feature>
<evidence type="ECO:0000256" key="15">
    <source>
        <dbReference type="ARBA" id="ARBA00023180"/>
    </source>
</evidence>
<dbReference type="InterPro" id="IPR023271">
    <property type="entry name" value="Aquaporin-like"/>
</dbReference>
<dbReference type="GO" id="GO:0042383">
    <property type="term" value="C:sarcolemma"/>
    <property type="evidence" value="ECO:0007669"/>
    <property type="project" value="UniProtKB-SubCell"/>
</dbReference>
<reference evidence="22" key="2">
    <citation type="submission" date="2025-09" db="UniProtKB">
        <authorList>
            <consortium name="Ensembl"/>
        </authorList>
    </citation>
    <scope>IDENTIFICATION</scope>
</reference>
<keyword evidence="7" id="KW-1003">Cell membrane</keyword>
<dbReference type="Ensembl" id="ENSLLET00000012631.1">
    <property type="protein sequence ID" value="ENSLLEP00000012151.1"/>
    <property type="gene ID" value="ENSLLEG00000007724.1"/>
</dbReference>
<dbReference type="GeneTree" id="ENSGT00940000156037"/>
<keyword evidence="14" id="KW-0564">Palmitate</keyword>
<evidence type="ECO:0000256" key="8">
    <source>
        <dbReference type="ARBA" id="ARBA00022553"/>
    </source>
</evidence>
<evidence type="ECO:0000256" key="18">
    <source>
        <dbReference type="ARBA" id="ARBA00040878"/>
    </source>
</evidence>
<comment type="subunit">
    <text evidence="19">Homotetramer. The tetramers can form oligomeric arrays in membranes. The size of the oligomers differs between tissues and is smaller in skeletal muscle than in brain. Interaction between AQP4 oligomeric arrays in close-by cells can contribute to cell-cell adhesion. Part of a complex containing MLC1, TRPV4, HEPACAM and ATP1B1.</text>
</comment>
<dbReference type="GO" id="GO:0016323">
    <property type="term" value="C:basolateral plasma membrane"/>
    <property type="evidence" value="ECO:0007669"/>
    <property type="project" value="UniProtKB-SubCell"/>
</dbReference>
<dbReference type="PRINTS" id="PR02016">
    <property type="entry name" value="AQUAPORIN4"/>
</dbReference>
<evidence type="ECO:0000256" key="20">
    <source>
        <dbReference type="RuleBase" id="RU000477"/>
    </source>
</evidence>
<evidence type="ECO:0000256" key="13">
    <source>
        <dbReference type="ARBA" id="ARBA00023136"/>
    </source>
</evidence>
<feature type="transmembrane region" description="Helical" evidence="21">
    <location>
        <begin position="42"/>
        <end position="59"/>
    </location>
</feature>
<evidence type="ECO:0000256" key="7">
    <source>
        <dbReference type="ARBA" id="ARBA00022475"/>
    </source>
</evidence>
<evidence type="ECO:0000256" key="9">
    <source>
        <dbReference type="ARBA" id="ARBA00022692"/>
    </source>
</evidence>
<feature type="transmembrane region" description="Helical" evidence="21">
    <location>
        <begin position="157"/>
        <end position="178"/>
    </location>
</feature>
<keyword evidence="23" id="KW-1185">Reference proteome</keyword>